<protein>
    <submittedName>
        <fullName evidence="2">Uncharacterized protein</fullName>
    </submittedName>
</protein>
<dbReference type="GeneID" id="36403089"/>
<proteinExistence type="predicted"/>
<dbReference type="EMBL" id="CCYD01003101">
    <property type="protein sequence ID" value="CEG50315.1"/>
    <property type="molecule type" value="Genomic_DNA"/>
</dbReference>
<evidence type="ECO:0000256" key="1">
    <source>
        <dbReference type="SAM" id="MobiDB-lite"/>
    </source>
</evidence>
<organism evidence="2 3">
    <name type="scientific">Plasmopara halstedii</name>
    <name type="common">Downy mildew of sunflower</name>
    <dbReference type="NCBI Taxonomy" id="4781"/>
    <lineage>
        <taxon>Eukaryota</taxon>
        <taxon>Sar</taxon>
        <taxon>Stramenopiles</taxon>
        <taxon>Oomycota</taxon>
        <taxon>Peronosporomycetes</taxon>
        <taxon>Peronosporales</taxon>
        <taxon>Peronosporaceae</taxon>
        <taxon>Plasmopara</taxon>
    </lineage>
</organism>
<dbReference type="RefSeq" id="XP_024586684.1">
    <property type="nucleotide sequence ID" value="XM_024721602.1"/>
</dbReference>
<evidence type="ECO:0000313" key="2">
    <source>
        <dbReference type="EMBL" id="CEG50315.1"/>
    </source>
</evidence>
<dbReference type="Proteomes" id="UP000054928">
    <property type="component" value="Unassembled WGS sequence"/>
</dbReference>
<reference evidence="3" key="1">
    <citation type="submission" date="2014-09" db="EMBL/GenBank/DDBJ databases">
        <authorList>
            <person name="Sharma Rahul"/>
            <person name="Thines Marco"/>
        </authorList>
    </citation>
    <scope>NUCLEOTIDE SEQUENCE [LARGE SCALE GENOMIC DNA]</scope>
</reference>
<accession>A0A0N7L8M8</accession>
<feature type="region of interest" description="Disordered" evidence="1">
    <location>
        <begin position="78"/>
        <end position="103"/>
    </location>
</feature>
<dbReference type="OrthoDB" id="166499at2759"/>
<sequence length="159" mass="18465">MDLQREDMLVLLDKAKKQWSSSFPPVRNGEEIDWRQRKWLLWMTFHEDGVLKIAEGRLKRDQLSTAEGKIAFDRQQCERDLREAHGPGDQGEHHSPEDQVGLKSYGYDGKDINMRQMMLDSLPDLYGYEQLRGTVKYECSAEKLLDGPRALVEQAAREI</sequence>
<feature type="compositionally biased region" description="Basic and acidic residues" evidence="1">
    <location>
        <begin position="78"/>
        <end position="97"/>
    </location>
</feature>
<dbReference type="AlphaFoldDB" id="A0A0N7L8M8"/>
<name>A0A0N7L8M8_PLAHL</name>
<keyword evidence="3" id="KW-1185">Reference proteome</keyword>
<evidence type="ECO:0000313" key="3">
    <source>
        <dbReference type="Proteomes" id="UP000054928"/>
    </source>
</evidence>